<dbReference type="SMART" id="SM00354">
    <property type="entry name" value="HTH_LACI"/>
    <property type="match status" value="1"/>
</dbReference>
<protein>
    <submittedName>
        <fullName evidence="5">LacI family transcriptional regulator</fullName>
    </submittedName>
</protein>
<dbReference type="InterPro" id="IPR010982">
    <property type="entry name" value="Lambda_DNA-bd_dom_sf"/>
</dbReference>
<reference evidence="5 6" key="2">
    <citation type="submission" date="2014-10" db="EMBL/GenBank/DDBJ databases">
        <title>Comparative genomics of the Paenibacillus odorifer group.</title>
        <authorList>
            <person name="Tsai Y.-C."/>
            <person name="Martin N."/>
            <person name="Korlach J."/>
            <person name="Wiedmann M."/>
        </authorList>
    </citation>
    <scope>NUCLEOTIDE SEQUENCE [LARGE SCALE GENOMIC DNA]</scope>
    <source>
        <strain evidence="5 6">DSM 18334</strain>
    </source>
</reference>
<dbReference type="CDD" id="cd06267">
    <property type="entry name" value="PBP1_LacI_sugar_binding-like"/>
    <property type="match status" value="1"/>
</dbReference>
<dbReference type="GO" id="GO:0003700">
    <property type="term" value="F:DNA-binding transcription factor activity"/>
    <property type="evidence" value="ECO:0007669"/>
    <property type="project" value="TreeGrafter"/>
</dbReference>
<dbReference type="PANTHER" id="PTHR30146">
    <property type="entry name" value="LACI-RELATED TRANSCRIPTIONAL REPRESSOR"/>
    <property type="match status" value="1"/>
</dbReference>
<evidence type="ECO:0000259" key="4">
    <source>
        <dbReference type="PROSITE" id="PS50932"/>
    </source>
</evidence>
<dbReference type="STRING" id="268407.PWYN_01480"/>
<feature type="domain" description="HTH lacI-type" evidence="4">
    <location>
        <begin position="4"/>
        <end position="58"/>
    </location>
</feature>
<evidence type="ECO:0000256" key="2">
    <source>
        <dbReference type="ARBA" id="ARBA00023125"/>
    </source>
</evidence>
<dbReference type="Gene3D" id="3.40.50.2300">
    <property type="match status" value="2"/>
</dbReference>
<dbReference type="Pfam" id="PF00356">
    <property type="entry name" value="LacI"/>
    <property type="match status" value="1"/>
</dbReference>
<dbReference type="InterPro" id="IPR046335">
    <property type="entry name" value="LacI/GalR-like_sensor"/>
</dbReference>
<dbReference type="InterPro" id="IPR028082">
    <property type="entry name" value="Peripla_BP_I"/>
</dbReference>
<dbReference type="GO" id="GO:0000976">
    <property type="term" value="F:transcription cis-regulatory region binding"/>
    <property type="evidence" value="ECO:0007669"/>
    <property type="project" value="TreeGrafter"/>
</dbReference>
<dbReference type="PROSITE" id="PS50932">
    <property type="entry name" value="HTH_LACI_2"/>
    <property type="match status" value="1"/>
</dbReference>
<dbReference type="Gene3D" id="1.10.260.40">
    <property type="entry name" value="lambda repressor-like DNA-binding domains"/>
    <property type="match status" value="1"/>
</dbReference>
<comment type="caution">
    <text evidence="5">The sequence shown here is derived from an EMBL/GenBank/DDBJ whole genome shotgun (WGS) entry which is preliminary data.</text>
</comment>
<gene>
    <name evidence="5" type="ORF">PWYN_01480</name>
</gene>
<proteinExistence type="predicted"/>
<keyword evidence="6" id="KW-1185">Reference proteome</keyword>
<accession>A0A098MFQ4</accession>
<evidence type="ECO:0000256" key="3">
    <source>
        <dbReference type="ARBA" id="ARBA00023163"/>
    </source>
</evidence>
<dbReference type="Proteomes" id="UP000029734">
    <property type="component" value="Unassembled WGS sequence"/>
</dbReference>
<evidence type="ECO:0000313" key="6">
    <source>
        <dbReference type="Proteomes" id="UP000029734"/>
    </source>
</evidence>
<keyword evidence="2" id="KW-0238">DNA-binding</keyword>
<dbReference type="InterPro" id="IPR000843">
    <property type="entry name" value="HTH_LacI"/>
</dbReference>
<dbReference type="eggNOG" id="COG1609">
    <property type="taxonomic scope" value="Bacteria"/>
</dbReference>
<dbReference type="AlphaFoldDB" id="A0A098MFQ4"/>
<dbReference type="PROSITE" id="PS00356">
    <property type="entry name" value="HTH_LACI_1"/>
    <property type="match status" value="1"/>
</dbReference>
<keyword evidence="1" id="KW-0805">Transcription regulation</keyword>
<dbReference type="PANTHER" id="PTHR30146:SF109">
    <property type="entry name" value="HTH-TYPE TRANSCRIPTIONAL REGULATOR GALS"/>
    <property type="match status" value="1"/>
</dbReference>
<sequence length="336" mass="37206">MRDSKIIDVARKANVSPATVSRVLNGSPLVTGKTKEKVLQVIQELNYTPNAMGKQLRSRKTMTLGVVVTDIGVAYNAEIIKGIENTANGLKYKILICDSQNEKEKELEFLSLLQNRTVDGLILVTPQLTDSEIFSFADEDYSIGIIGRQINHPFIPCCFTDNIRIGREVVQHLMEQGHRRIAYISGYADAPDSIGRQEGYREELESAGLTFIPELTDIGDFDEQGGYEAFKRLWADNQKFTAVFTANDEMALGVYKACAELRISIPESMAVVGVDNIRITNYVEPKISSVEQPLYAMGALLAEKLIDQMNGSVRAEQQLFMLHSTIMAKGSSVKGG</sequence>
<reference evidence="5 6" key="1">
    <citation type="submission" date="2014-08" db="EMBL/GenBank/DDBJ databases">
        <authorList>
            <person name="den Bakker H.C."/>
        </authorList>
    </citation>
    <scope>NUCLEOTIDE SEQUENCE [LARGE SCALE GENOMIC DNA]</scope>
    <source>
        <strain evidence="5 6">DSM 18334</strain>
    </source>
</reference>
<dbReference type="OrthoDB" id="9784962at2"/>
<dbReference type="SUPFAM" id="SSF53822">
    <property type="entry name" value="Periplasmic binding protein-like I"/>
    <property type="match status" value="1"/>
</dbReference>
<dbReference type="SUPFAM" id="SSF47413">
    <property type="entry name" value="lambda repressor-like DNA-binding domains"/>
    <property type="match status" value="1"/>
</dbReference>
<evidence type="ECO:0000256" key="1">
    <source>
        <dbReference type="ARBA" id="ARBA00023015"/>
    </source>
</evidence>
<name>A0A098MFQ4_9BACL</name>
<organism evidence="5 6">
    <name type="scientific">Paenibacillus wynnii</name>
    <dbReference type="NCBI Taxonomy" id="268407"/>
    <lineage>
        <taxon>Bacteria</taxon>
        <taxon>Bacillati</taxon>
        <taxon>Bacillota</taxon>
        <taxon>Bacilli</taxon>
        <taxon>Bacillales</taxon>
        <taxon>Paenibacillaceae</taxon>
        <taxon>Paenibacillus</taxon>
    </lineage>
</organism>
<evidence type="ECO:0000313" key="5">
    <source>
        <dbReference type="EMBL" id="KGE20878.1"/>
    </source>
</evidence>
<dbReference type="CDD" id="cd01392">
    <property type="entry name" value="HTH_LacI"/>
    <property type="match status" value="1"/>
</dbReference>
<dbReference type="Pfam" id="PF13377">
    <property type="entry name" value="Peripla_BP_3"/>
    <property type="match status" value="1"/>
</dbReference>
<dbReference type="EMBL" id="JQCR01000001">
    <property type="protein sequence ID" value="KGE20878.1"/>
    <property type="molecule type" value="Genomic_DNA"/>
</dbReference>
<dbReference type="RefSeq" id="WP_036647625.1">
    <property type="nucleotide sequence ID" value="NZ_JQCR01000001.1"/>
</dbReference>
<keyword evidence="3" id="KW-0804">Transcription</keyword>